<dbReference type="Proteomes" id="UP000236319">
    <property type="component" value="Unassembled WGS sequence"/>
</dbReference>
<gene>
    <name evidence="1" type="ORF">BOVATA_007100</name>
</gene>
<name>A0A2H6K894_9APIC</name>
<protein>
    <submittedName>
        <fullName evidence="1">Cytochrome c oxidase assembly factor 4 mitochondrial protein, putative</fullName>
    </submittedName>
</protein>
<evidence type="ECO:0000313" key="2">
    <source>
        <dbReference type="Proteomes" id="UP000236319"/>
    </source>
</evidence>
<proteinExistence type="predicted"/>
<keyword evidence="2" id="KW-1185">Reference proteome</keyword>
<dbReference type="VEuPathDB" id="PiroplasmaDB:BOVATA_007100"/>
<dbReference type="AlphaFoldDB" id="A0A2H6K894"/>
<sequence>MSAGASQGTLDVDDRIAQTGCEAQYRRLEDCLDRHDRVWKQCQSDLHEFGRCMKSNIPGADVKPGQPPV</sequence>
<evidence type="ECO:0000313" key="1">
    <source>
        <dbReference type="EMBL" id="GBE59217.1"/>
    </source>
</evidence>
<comment type="caution">
    <text evidence="1">The sequence shown here is derived from an EMBL/GenBank/DDBJ whole genome shotgun (WGS) entry which is preliminary data.</text>
</comment>
<organism evidence="1 2">
    <name type="scientific">Babesia ovata</name>
    <dbReference type="NCBI Taxonomy" id="189622"/>
    <lineage>
        <taxon>Eukaryota</taxon>
        <taxon>Sar</taxon>
        <taxon>Alveolata</taxon>
        <taxon>Apicomplexa</taxon>
        <taxon>Aconoidasida</taxon>
        <taxon>Piroplasmida</taxon>
        <taxon>Babesiidae</taxon>
        <taxon>Babesia</taxon>
    </lineage>
</organism>
<dbReference type="EMBL" id="BDSA01000001">
    <property type="protein sequence ID" value="GBE59217.1"/>
    <property type="molecule type" value="Genomic_DNA"/>
</dbReference>
<accession>A0A2H6K894</accession>
<dbReference type="RefSeq" id="XP_028865460.1">
    <property type="nucleotide sequence ID" value="XM_029009627.1"/>
</dbReference>
<reference evidence="1 2" key="1">
    <citation type="journal article" date="2017" name="BMC Genomics">
        <title>Whole-genome assembly of Babesia ovata and comparative genomics between closely related pathogens.</title>
        <authorList>
            <person name="Yamagishi J."/>
            <person name="Asada M."/>
            <person name="Hakimi H."/>
            <person name="Tanaka T.Q."/>
            <person name="Sugimoto C."/>
            <person name="Kawazu S."/>
        </authorList>
    </citation>
    <scope>NUCLEOTIDE SEQUENCE [LARGE SCALE GENOMIC DNA]</scope>
    <source>
        <strain evidence="1 2">Miyake</strain>
    </source>
</reference>
<dbReference type="GeneID" id="39872987"/>
<dbReference type="OrthoDB" id="5586401at2759"/>